<keyword evidence="2" id="KW-0732">Signal</keyword>
<sequence length="216" mass="23350">MTRYLFTGLLFSGLLLTTSCNTPSNGTSTTDNTTEEPDTVMPSGTDDMADNTMGGENYTVTVLDTTIKSPRKQLKGTVDGVDVTINYGSPSVNQRTIYGDLVPYGKVWRTGANEATRITFAQDVKVGTEGTELAAGTYSLFTMPNDKNDWTIIFNKTAEQWGAYDYAEGDDVARVKGTATELPSPAEKMDFALEGSEVTLMWSDLKVSFPVSAAAK</sequence>
<feature type="region of interest" description="Disordered" evidence="1">
    <location>
        <begin position="21"/>
        <end position="52"/>
    </location>
</feature>
<dbReference type="Proteomes" id="UP000837803">
    <property type="component" value="Unassembled WGS sequence"/>
</dbReference>
<feature type="chain" id="PRO_5046105018" description="DUF2911 domain-containing protein" evidence="2">
    <location>
        <begin position="25"/>
        <end position="216"/>
    </location>
</feature>
<organism evidence="3 4">
    <name type="scientific">Neolewinella maritima</name>
    <dbReference type="NCBI Taxonomy" id="1383882"/>
    <lineage>
        <taxon>Bacteria</taxon>
        <taxon>Pseudomonadati</taxon>
        <taxon>Bacteroidota</taxon>
        <taxon>Saprospiria</taxon>
        <taxon>Saprospirales</taxon>
        <taxon>Lewinellaceae</taxon>
        <taxon>Neolewinella</taxon>
    </lineage>
</organism>
<evidence type="ECO:0000256" key="2">
    <source>
        <dbReference type="SAM" id="SignalP"/>
    </source>
</evidence>
<evidence type="ECO:0000256" key="1">
    <source>
        <dbReference type="SAM" id="MobiDB-lite"/>
    </source>
</evidence>
<reference evidence="3" key="1">
    <citation type="submission" date="2021-12" db="EMBL/GenBank/DDBJ databases">
        <authorList>
            <person name="Rodrigo-Torres L."/>
            <person name="Arahal R. D."/>
            <person name="Lucena T."/>
        </authorList>
    </citation>
    <scope>NUCLEOTIDE SEQUENCE</scope>
    <source>
        <strain evidence="3">CECT 8419</strain>
    </source>
</reference>
<feature type="signal peptide" evidence="2">
    <location>
        <begin position="1"/>
        <end position="24"/>
    </location>
</feature>
<dbReference type="RefSeq" id="WP_238749925.1">
    <property type="nucleotide sequence ID" value="NZ_CAKLPZ010000001.1"/>
</dbReference>
<protein>
    <recommendedName>
        <fullName evidence="5">DUF2911 domain-containing protein</fullName>
    </recommendedName>
</protein>
<gene>
    <name evidence="3" type="ORF">LEM8419_01016</name>
</gene>
<dbReference type="Pfam" id="PF11138">
    <property type="entry name" value="DUF2911"/>
    <property type="match status" value="1"/>
</dbReference>
<proteinExistence type="predicted"/>
<dbReference type="EMBL" id="CAKLPZ010000001">
    <property type="protein sequence ID" value="CAH0999716.1"/>
    <property type="molecule type" value="Genomic_DNA"/>
</dbReference>
<comment type="caution">
    <text evidence="3">The sequence shown here is derived from an EMBL/GenBank/DDBJ whole genome shotgun (WGS) entry which is preliminary data.</text>
</comment>
<accession>A0ABN8F6L8</accession>
<feature type="compositionally biased region" description="Polar residues" evidence="1">
    <location>
        <begin position="21"/>
        <end position="32"/>
    </location>
</feature>
<evidence type="ECO:0000313" key="4">
    <source>
        <dbReference type="Proteomes" id="UP000837803"/>
    </source>
</evidence>
<name>A0ABN8F6L8_9BACT</name>
<dbReference type="PROSITE" id="PS51257">
    <property type="entry name" value="PROKAR_LIPOPROTEIN"/>
    <property type="match status" value="1"/>
</dbReference>
<keyword evidence="4" id="KW-1185">Reference proteome</keyword>
<evidence type="ECO:0008006" key="5">
    <source>
        <dbReference type="Google" id="ProtNLM"/>
    </source>
</evidence>
<dbReference type="InterPro" id="IPR021314">
    <property type="entry name" value="DUF2911"/>
</dbReference>
<evidence type="ECO:0000313" key="3">
    <source>
        <dbReference type="EMBL" id="CAH0999716.1"/>
    </source>
</evidence>